<dbReference type="SUPFAM" id="SSF58038">
    <property type="entry name" value="SNARE fusion complex"/>
    <property type="match status" value="1"/>
</dbReference>
<dbReference type="GO" id="GO:0005783">
    <property type="term" value="C:endoplasmic reticulum"/>
    <property type="evidence" value="ECO:0007669"/>
    <property type="project" value="TreeGrafter"/>
</dbReference>
<keyword evidence="3" id="KW-0813">Transport</keyword>
<dbReference type="GO" id="GO:0006890">
    <property type="term" value="P:retrograde vesicle-mediated transport, Golgi to endoplasmic reticulum"/>
    <property type="evidence" value="ECO:0007669"/>
    <property type="project" value="TreeGrafter"/>
</dbReference>
<keyword evidence="8" id="KW-0472">Membrane</keyword>
<evidence type="ECO:0000256" key="7">
    <source>
        <dbReference type="ARBA" id="ARBA00023054"/>
    </source>
</evidence>
<dbReference type="Proteomes" id="UP000308768">
    <property type="component" value="Unassembled WGS sequence"/>
</dbReference>
<name>A0A4U0VF89_9PEZI</name>
<keyword evidence="5" id="KW-0653">Protein transport</keyword>
<evidence type="ECO:0000256" key="1">
    <source>
        <dbReference type="ARBA" id="ARBA00004211"/>
    </source>
</evidence>
<keyword evidence="4" id="KW-0812">Transmembrane</keyword>
<dbReference type="Pfam" id="PF10496">
    <property type="entry name" value="Syntaxin-18_N"/>
    <property type="match status" value="1"/>
</dbReference>
<dbReference type="EMBL" id="NAJN01002881">
    <property type="protein sequence ID" value="TKA47372.1"/>
    <property type="molecule type" value="Genomic_DNA"/>
</dbReference>
<dbReference type="STRING" id="331657.A0A4U0VF89"/>
<evidence type="ECO:0000256" key="6">
    <source>
        <dbReference type="ARBA" id="ARBA00022989"/>
    </source>
</evidence>
<proteinExistence type="inferred from homology"/>
<protein>
    <recommendedName>
        <fullName evidence="10">t-SNARE coiled-coil homology domain-containing protein</fullName>
    </recommendedName>
</protein>
<evidence type="ECO:0000256" key="3">
    <source>
        <dbReference type="ARBA" id="ARBA00022448"/>
    </source>
</evidence>
<dbReference type="PANTHER" id="PTHR15959">
    <property type="entry name" value="SYNTAXIN-18"/>
    <property type="match status" value="1"/>
</dbReference>
<evidence type="ECO:0000313" key="11">
    <source>
        <dbReference type="EMBL" id="TKA47372.1"/>
    </source>
</evidence>
<dbReference type="Gene3D" id="1.20.5.110">
    <property type="match status" value="1"/>
</dbReference>
<gene>
    <name evidence="11" type="ORF">B0A49_11998</name>
</gene>
<comment type="similarity">
    <text evidence="2">Belongs to the syntaxin family.</text>
</comment>
<dbReference type="AlphaFoldDB" id="A0A4U0VF89"/>
<reference evidence="11 12" key="1">
    <citation type="submission" date="2017-03" db="EMBL/GenBank/DDBJ databases">
        <title>Genomes of endolithic fungi from Antarctica.</title>
        <authorList>
            <person name="Coleine C."/>
            <person name="Masonjones S."/>
            <person name="Stajich J.E."/>
        </authorList>
    </citation>
    <scope>NUCLEOTIDE SEQUENCE [LARGE SCALE GENOMIC DNA]</scope>
    <source>
        <strain evidence="11 12">CCFEE 5187</strain>
    </source>
</reference>
<evidence type="ECO:0000256" key="4">
    <source>
        <dbReference type="ARBA" id="ARBA00022692"/>
    </source>
</evidence>
<evidence type="ECO:0000256" key="9">
    <source>
        <dbReference type="SAM" id="Coils"/>
    </source>
</evidence>
<dbReference type="GO" id="GO:0031201">
    <property type="term" value="C:SNARE complex"/>
    <property type="evidence" value="ECO:0007669"/>
    <property type="project" value="TreeGrafter"/>
</dbReference>
<accession>A0A4U0VF89</accession>
<keyword evidence="6" id="KW-1133">Transmembrane helix</keyword>
<feature type="domain" description="T-SNARE coiled-coil homology" evidence="10">
    <location>
        <begin position="274"/>
        <end position="336"/>
    </location>
</feature>
<dbReference type="InterPro" id="IPR000727">
    <property type="entry name" value="T_SNARE_dom"/>
</dbReference>
<dbReference type="PROSITE" id="PS50192">
    <property type="entry name" value="T_SNARE"/>
    <property type="match status" value="1"/>
</dbReference>
<comment type="caution">
    <text evidence="11">The sequence shown here is derived from an EMBL/GenBank/DDBJ whole genome shotgun (WGS) entry which is preliminary data.</text>
</comment>
<dbReference type="OrthoDB" id="342981at2759"/>
<dbReference type="InterPro" id="IPR019529">
    <property type="entry name" value="Syntaxin-18_N"/>
</dbReference>
<sequence length="364" mass="41092">MADLGPVFSDALQQHNAPSLKPHRYNLDDIDEFLKEAYRINKHIAELTSYLRSIRQSYLAINSHQPRRTQLTRNDSYNSVQKHDNRQYLTDAQRTEIDASAKQLLRELNAKINNLSDVEAVRQQAEKNVSLKKRSRGGLGALGRWAAGGAITAKSLEELDEEERHKVIQAHREGVIWYLQRKLEEAGMVQSRMMEVRLEREVEKSKSVLYKTRGSLGIADMSAGMDGDSPDVGTGRAGQRGHVGTRFAQDSKEAEQQLSPEQLQLFAQENQDMLKHYEDTLDQVRTAERSLLEISELQTTLASNLATQSAHIDQLVQDSFMTKENVGSGNKELKKASERKSTARLVFWATGGFCATLVLWDLLI</sequence>
<evidence type="ECO:0000256" key="2">
    <source>
        <dbReference type="ARBA" id="ARBA00009063"/>
    </source>
</evidence>
<evidence type="ECO:0000256" key="5">
    <source>
        <dbReference type="ARBA" id="ARBA00022927"/>
    </source>
</evidence>
<evidence type="ECO:0000313" key="12">
    <source>
        <dbReference type="Proteomes" id="UP000308768"/>
    </source>
</evidence>
<dbReference type="GO" id="GO:0015031">
    <property type="term" value="P:protein transport"/>
    <property type="evidence" value="ECO:0007669"/>
    <property type="project" value="UniProtKB-KW"/>
</dbReference>
<comment type="subcellular location">
    <subcellularLocation>
        <location evidence="1">Membrane</location>
        <topology evidence="1">Single-pass type IV membrane protein</topology>
    </subcellularLocation>
</comment>
<keyword evidence="12" id="KW-1185">Reference proteome</keyword>
<dbReference type="PANTHER" id="PTHR15959:SF0">
    <property type="entry name" value="SYNTAXIN-18"/>
    <property type="match status" value="1"/>
</dbReference>
<feature type="coiled-coil region" evidence="9">
    <location>
        <begin position="101"/>
        <end position="128"/>
    </location>
</feature>
<keyword evidence="7 9" id="KW-0175">Coiled coil</keyword>
<evidence type="ECO:0000256" key="8">
    <source>
        <dbReference type="ARBA" id="ARBA00023136"/>
    </source>
</evidence>
<organism evidence="11 12">
    <name type="scientific">Cryomyces minteri</name>
    <dbReference type="NCBI Taxonomy" id="331657"/>
    <lineage>
        <taxon>Eukaryota</taxon>
        <taxon>Fungi</taxon>
        <taxon>Dikarya</taxon>
        <taxon>Ascomycota</taxon>
        <taxon>Pezizomycotina</taxon>
        <taxon>Dothideomycetes</taxon>
        <taxon>Dothideomycetes incertae sedis</taxon>
        <taxon>Cryomyces</taxon>
    </lineage>
</organism>
<evidence type="ECO:0000259" key="10">
    <source>
        <dbReference type="PROSITE" id="PS50192"/>
    </source>
</evidence>